<keyword evidence="1" id="KW-0479">Metal-binding</keyword>
<dbReference type="InterPro" id="IPR001878">
    <property type="entry name" value="Znf_CCHC"/>
</dbReference>
<protein>
    <recommendedName>
        <fullName evidence="3">CCHC-type domain-containing protein</fullName>
    </recommendedName>
</protein>
<feature type="region of interest" description="Disordered" evidence="2">
    <location>
        <begin position="260"/>
        <end position="282"/>
    </location>
</feature>
<feature type="domain" description="CCHC-type" evidence="3">
    <location>
        <begin position="328"/>
        <end position="343"/>
    </location>
</feature>
<comment type="caution">
    <text evidence="4">The sequence shown here is derived from an EMBL/GenBank/DDBJ whole genome shotgun (WGS) entry which is preliminary data.</text>
</comment>
<dbReference type="SUPFAM" id="SSF57756">
    <property type="entry name" value="Retrovirus zinc finger-like domains"/>
    <property type="match status" value="1"/>
</dbReference>
<dbReference type="GO" id="GO:0008270">
    <property type="term" value="F:zinc ion binding"/>
    <property type="evidence" value="ECO:0007669"/>
    <property type="project" value="UniProtKB-KW"/>
</dbReference>
<dbReference type="GO" id="GO:0004190">
    <property type="term" value="F:aspartic-type endopeptidase activity"/>
    <property type="evidence" value="ECO:0007669"/>
    <property type="project" value="InterPro"/>
</dbReference>
<dbReference type="GO" id="GO:0003676">
    <property type="term" value="F:nucleic acid binding"/>
    <property type="evidence" value="ECO:0007669"/>
    <property type="project" value="InterPro"/>
</dbReference>
<evidence type="ECO:0000313" key="4">
    <source>
        <dbReference type="EMBL" id="ETO04579.1"/>
    </source>
</evidence>
<organism evidence="4 5">
    <name type="scientific">Reticulomyxa filosa</name>
    <dbReference type="NCBI Taxonomy" id="46433"/>
    <lineage>
        <taxon>Eukaryota</taxon>
        <taxon>Sar</taxon>
        <taxon>Rhizaria</taxon>
        <taxon>Retaria</taxon>
        <taxon>Foraminifera</taxon>
        <taxon>Monothalamids</taxon>
        <taxon>Reticulomyxidae</taxon>
        <taxon>Reticulomyxa</taxon>
    </lineage>
</organism>
<dbReference type="InterPro" id="IPR001969">
    <property type="entry name" value="Aspartic_peptidase_AS"/>
</dbReference>
<keyword evidence="1" id="KW-0862">Zinc</keyword>
<name>X6LSG4_RETFI</name>
<reference evidence="4 5" key="1">
    <citation type="journal article" date="2013" name="Curr. Biol.">
        <title>The Genome of the Foraminiferan Reticulomyxa filosa.</title>
        <authorList>
            <person name="Glockner G."/>
            <person name="Hulsmann N."/>
            <person name="Schleicher M."/>
            <person name="Noegel A.A."/>
            <person name="Eichinger L."/>
            <person name="Gallinger C."/>
            <person name="Pawlowski J."/>
            <person name="Sierra R."/>
            <person name="Euteneuer U."/>
            <person name="Pillet L."/>
            <person name="Moustafa A."/>
            <person name="Platzer M."/>
            <person name="Groth M."/>
            <person name="Szafranski K."/>
            <person name="Schliwa M."/>
        </authorList>
    </citation>
    <scope>NUCLEOTIDE SEQUENCE [LARGE SCALE GENOMIC DNA]</scope>
</reference>
<evidence type="ECO:0000313" key="5">
    <source>
        <dbReference type="Proteomes" id="UP000023152"/>
    </source>
</evidence>
<proteinExistence type="predicted"/>
<dbReference type="PROSITE" id="PS00141">
    <property type="entry name" value="ASP_PROTEASE"/>
    <property type="match status" value="1"/>
</dbReference>
<dbReference type="GO" id="GO:0006508">
    <property type="term" value="P:proteolysis"/>
    <property type="evidence" value="ECO:0007669"/>
    <property type="project" value="InterPro"/>
</dbReference>
<feature type="non-terminal residue" evidence="4">
    <location>
        <position position="452"/>
    </location>
</feature>
<accession>X6LSG4</accession>
<gene>
    <name evidence="4" type="ORF">RFI_32818</name>
</gene>
<keyword evidence="5" id="KW-1185">Reference proteome</keyword>
<dbReference type="PROSITE" id="PS50158">
    <property type="entry name" value="ZF_CCHC"/>
    <property type="match status" value="1"/>
</dbReference>
<dbReference type="CDD" id="cd00303">
    <property type="entry name" value="retropepsin_like"/>
    <property type="match status" value="1"/>
</dbReference>
<evidence type="ECO:0000256" key="1">
    <source>
        <dbReference type="PROSITE-ProRule" id="PRU00047"/>
    </source>
</evidence>
<dbReference type="InterPro" id="IPR036875">
    <property type="entry name" value="Znf_CCHC_sf"/>
</dbReference>
<evidence type="ECO:0000256" key="2">
    <source>
        <dbReference type="SAM" id="MobiDB-lite"/>
    </source>
</evidence>
<sequence length="452" mass="52893">MMLQKQIEVLAKSLQQKVKLIDVEQKSQENIDNKYVPKIEESAPYAVPILSERPYVGQTIIVNDDLRLDKFDKNATTLALESSNRFRNIFDGSRDNFPRWRRQFLAWKNTYQLTDCFCFRYVLSQCLSAEVQEMMIYQNLYDFNDMMSWMCKTFGGKHYVGDRTAALLNFKTRFGEEPSDIMLRWRQAKFALKLELDYAIECNVPARKRLEPCDDRLMEALLDSLTGIVRRLVLDQNPTTFAETEAALDTSQDRFEEETKFRQMRYSRQGPKRLDKNTDESRGQRYLDKKYNRITVKNVDKKYKNPSKDNAFAKYHKTNNKKQWNDECWGCCEHGHKQRDCPNNTNELQVMEKQYVEHILPMLGIDRVMEEPDAMEIKLHTKESGTIHAMADTGASICAVNDNIANQFQHLWTKDTRAFVVAHAGGSIILQKKLDLTIDNKHAKSFKESFYI</sequence>
<feature type="compositionally biased region" description="Basic and acidic residues" evidence="2">
    <location>
        <begin position="272"/>
        <end position="282"/>
    </location>
</feature>
<evidence type="ECO:0000259" key="3">
    <source>
        <dbReference type="PROSITE" id="PS50158"/>
    </source>
</evidence>
<dbReference type="EMBL" id="ASPP01029180">
    <property type="protein sequence ID" value="ETO04579.1"/>
    <property type="molecule type" value="Genomic_DNA"/>
</dbReference>
<dbReference type="AlphaFoldDB" id="X6LSG4"/>
<dbReference type="Proteomes" id="UP000023152">
    <property type="component" value="Unassembled WGS sequence"/>
</dbReference>
<keyword evidence="1" id="KW-0863">Zinc-finger</keyword>